<dbReference type="EMBL" id="JAWDJW010000281">
    <property type="protein sequence ID" value="KAK3081109.1"/>
    <property type="molecule type" value="Genomic_DNA"/>
</dbReference>
<accession>A0ACC3DWC6</accession>
<keyword evidence="2" id="KW-1185">Reference proteome</keyword>
<evidence type="ECO:0000313" key="1">
    <source>
        <dbReference type="EMBL" id="KAK3081109.1"/>
    </source>
</evidence>
<gene>
    <name evidence="1" type="ORF">LTS18_010143</name>
</gene>
<reference evidence="1" key="1">
    <citation type="submission" date="2024-09" db="EMBL/GenBank/DDBJ databases">
        <title>Black Yeasts Isolated from many extreme environments.</title>
        <authorList>
            <person name="Coleine C."/>
            <person name="Stajich J.E."/>
            <person name="Selbmann L."/>
        </authorList>
    </citation>
    <scope>NUCLEOTIDE SEQUENCE</scope>
    <source>
        <strain evidence="1">CCFEE 5737</strain>
    </source>
</reference>
<dbReference type="Proteomes" id="UP001186974">
    <property type="component" value="Unassembled WGS sequence"/>
</dbReference>
<comment type="caution">
    <text evidence="1">The sequence shown here is derived from an EMBL/GenBank/DDBJ whole genome shotgun (WGS) entry which is preliminary data.</text>
</comment>
<name>A0ACC3DWC6_9PEZI</name>
<organism evidence="1 2">
    <name type="scientific">Coniosporium uncinatum</name>
    <dbReference type="NCBI Taxonomy" id="93489"/>
    <lineage>
        <taxon>Eukaryota</taxon>
        <taxon>Fungi</taxon>
        <taxon>Dikarya</taxon>
        <taxon>Ascomycota</taxon>
        <taxon>Pezizomycotina</taxon>
        <taxon>Dothideomycetes</taxon>
        <taxon>Dothideomycetes incertae sedis</taxon>
        <taxon>Coniosporium</taxon>
    </lineage>
</organism>
<proteinExistence type="predicted"/>
<evidence type="ECO:0000313" key="2">
    <source>
        <dbReference type="Proteomes" id="UP001186974"/>
    </source>
</evidence>
<sequence length="247" mass="26490">MASITENTALTYRRLLVALSVLLWNFNTLFAAALLQKETAPNIANIPMTASQLFWFRYVANVVYSFMFPFFGMLADGVGRRWVIAVGLAFSFVGSALYRYRAQQVQKQSRRTSRELDDLIQPNPTTLQPGVGPRSPLPRQGSPTAGVSGSPSPRALRPVSGGTSSPRARPLSYPSACTRSWGPAGTPDIPESEPSFAPAPAPSFPVTGSPIVDAVAQKEEGELEAPEQPTSSADDGIYDGKGKGRTS</sequence>
<protein>
    <submittedName>
        <fullName evidence="1">Uncharacterized protein</fullName>
    </submittedName>
</protein>